<protein>
    <submittedName>
        <fullName evidence="5">RRM domain-containing protein</fullName>
    </submittedName>
</protein>
<sequence>MNNDHTCIPNLQLNIPLPTTPTTMPYYSNPAAATYGAPPGTPYVVCWGETAGTPSVSSLINSEDPSMMKARVFVGNLNEVCVSREDLVELFKCCGNVLGAILFKGYALIQFSTQTEAELSVQTLNGYTWEGSELIVKILTLYSTNDAIDCSNGSKGNTTSK</sequence>
<evidence type="ECO:0000313" key="5">
    <source>
        <dbReference type="WBParaSite" id="PDA_v2.g14116.t1"/>
    </source>
</evidence>
<dbReference type="InterPro" id="IPR000504">
    <property type="entry name" value="RRM_dom"/>
</dbReference>
<dbReference type="GO" id="GO:0003723">
    <property type="term" value="F:RNA binding"/>
    <property type="evidence" value="ECO:0007669"/>
    <property type="project" value="UniProtKB-UniRule"/>
</dbReference>
<dbReference type="AlphaFoldDB" id="A0A914PF04"/>
<accession>A0A914PF04</accession>
<evidence type="ECO:0000259" key="3">
    <source>
        <dbReference type="PROSITE" id="PS50102"/>
    </source>
</evidence>
<dbReference type="InterPro" id="IPR012677">
    <property type="entry name" value="Nucleotide-bd_a/b_plait_sf"/>
</dbReference>
<reference evidence="5" key="1">
    <citation type="submission" date="2022-11" db="UniProtKB">
        <authorList>
            <consortium name="WormBaseParasite"/>
        </authorList>
    </citation>
    <scope>IDENTIFICATION</scope>
</reference>
<dbReference type="SUPFAM" id="SSF54928">
    <property type="entry name" value="RNA-binding domain, RBD"/>
    <property type="match status" value="1"/>
</dbReference>
<proteinExistence type="predicted"/>
<dbReference type="InterPro" id="IPR035979">
    <property type="entry name" value="RBD_domain_sf"/>
</dbReference>
<keyword evidence="1 2" id="KW-0694">RNA-binding</keyword>
<dbReference type="PROSITE" id="PS50102">
    <property type="entry name" value="RRM"/>
    <property type="match status" value="1"/>
</dbReference>
<feature type="domain" description="RRM" evidence="3">
    <location>
        <begin position="70"/>
        <end position="141"/>
    </location>
</feature>
<dbReference type="Pfam" id="PF00076">
    <property type="entry name" value="RRM_1"/>
    <property type="match status" value="1"/>
</dbReference>
<evidence type="ECO:0000256" key="2">
    <source>
        <dbReference type="PROSITE-ProRule" id="PRU00176"/>
    </source>
</evidence>
<dbReference type="InterPro" id="IPR051186">
    <property type="entry name" value="RRM_HNRPC/RALY_subfam"/>
</dbReference>
<dbReference type="SMART" id="SM00360">
    <property type="entry name" value="RRM"/>
    <property type="match status" value="1"/>
</dbReference>
<evidence type="ECO:0000256" key="1">
    <source>
        <dbReference type="ARBA" id="ARBA00022884"/>
    </source>
</evidence>
<organism evidence="4 5">
    <name type="scientific">Panagrolaimus davidi</name>
    <dbReference type="NCBI Taxonomy" id="227884"/>
    <lineage>
        <taxon>Eukaryota</taxon>
        <taxon>Metazoa</taxon>
        <taxon>Ecdysozoa</taxon>
        <taxon>Nematoda</taxon>
        <taxon>Chromadorea</taxon>
        <taxon>Rhabditida</taxon>
        <taxon>Tylenchina</taxon>
        <taxon>Panagrolaimomorpha</taxon>
        <taxon>Panagrolaimoidea</taxon>
        <taxon>Panagrolaimidae</taxon>
        <taxon>Panagrolaimus</taxon>
    </lineage>
</organism>
<dbReference type="Gene3D" id="3.30.70.330">
    <property type="match status" value="1"/>
</dbReference>
<dbReference type="PANTHER" id="PTHR13968">
    <property type="entry name" value="HETEROGENEOUS NUCLEAR RIBONUCLEOPROTEIN"/>
    <property type="match status" value="1"/>
</dbReference>
<dbReference type="Proteomes" id="UP000887578">
    <property type="component" value="Unplaced"/>
</dbReference>
<dbReference type="WBParaSite" id="PDA_v2.g14116.t1">
    <property type="protein sequence ID" value="PDA_v2.g14116.t1"/>
    <property type="gene ID" value="PDA_v2.g14116"/>
</dbReference>
<evidence type="ECO:0000313" key="4">
    <source>
        <dbReference type="Proteomes" id="UP000887578"/>
    </source>
</evidence>
<dbReference type="PANTHER" id="PTHR13968:SF26">
    <property type="entry name" value="RRM DOMAIN-CONTAINING PROTEIN"/>
    <property type="match status" value="1"/>
</dbReference>
<keyword evidence="4" id="KW-1185">Reference proteome</keyword>
<name>A0A914PF04_9BILA</name>
<dbReference type="GO" id="GO:0005634">
    <property type="term" value="C:nucleus"/>
    <property type="evidence" value="ECO:0007669"/>
    <property type="project" value="TreeGrafter"/>
</dbReference>